<feature type="compositionally biased region" description="Gly residues" evidence="1">
    <location>
        <begin position="47"/>
        <end position="67"/>
    </location>
</feature>
<accession>A0A426ZMY2</accession>
<dbReference type="AlphaFoldDB" id="A0A426ZMY2"/>
<reference evidence="2 3" key="1">
    <citation type="journal article" date="2014" name="Agronomy (Basel)">
        <title>A Draft Genome Sequence for Ensete ventricosum, the Drought-Tolerant Tree Against Hunger.</title>
        <authorList>
            <person name="Harrison J."/>
            <person name="Moore K.A."/>
            <person name="Paszkiewicz K."/>
            <person name="Jones T."/>
            <person name="Grant M."/>
            <person name="Ambacheew D."/>
            <person name="Muzemil S."/>
            <person name="Studholme D.J."/>
        </authorList>
    </citation>
    <scope>NUCLEOTIDE SEQUENCE [LARGE SCALE GENOMIC DNA]</scope>
</reference>
<organism evidence="2 3">
    <name type="scientific">Ensete ventricosum</name>
    <name type="common">Abyssinian banana</name>
    <name type="synonym">Musa ensete</name>
    <dbReference type="NCBI Taxonomy" id="4639"/>
    <lineage>
        <taxon>Eukaryota</taxon>
        <taxon>Viridiplantae</taxon>
        <taxon>Streptophyta</taxon>
        <taxon>Embryophyta</taxon>
        <taxon>Tracheophyta</taxon>
        <taxon>Spermatophyta</taxon>
        <taxon>Magnoliopsida</taxon>
        <taxon>Liliopsida</taxon>
        <taxon>Zingiberales</taxon>
        <taxon>Musaceae</taxon>
        <taxon>Ensete</taxon>
    </lineage>
</organism>
<gene>
    <name evidence="2" type="ORF">B296_00041163</name>
</gene>
<dbReference type="Proteomes" id="UP000287651">
    <property type="component" value="Unassembled WGS sequence"/>
</dbReference>
<evidence type="ECO:0000313" key="3">
    <source>
        <dbReference type="Proteomes" id="UP000287651"/>
    </source>
</evidence>
<name>A0A426ZMY2_ENSVE</name>
<comment type="caution">
    <text evidence="2">The sequence shown here is derived from an EMBL/GenBank/DDBJ whole genome shotgun (WGS) entry which is preliminary data.</text>
</comment>
<sequence length="97" mass="9827">MGVGELLRIGGGEVRGEHAFVDAPAAEDLAGGAGAEHGCSRRRGGRRGGGVGVEGRLGRGGVAGAHGRGVQAKREAENDWGFLRPRRMQVGAAAQAN</sequence>
<feature type="region of interest" description="Disordered" evidence="1">
    <location>
        <begin position="30"/>
        <end position="74"/>
    </location>
</feature>
<proteinExistence type="predicted"/>
<evidence type="ECO:0000256" key="1">
    <source>
        <dbReference type="SAM" id="MobiDB-lite"/>
    </source>
</evidence>
<protein>
    <submittedName>
        <fullName evidence="2">Uncharacterized protein</fullName>
    </submittedName>
</protein>
<evidence type="ECO:0000313" key="2">
    <source>
        <dbReference type="EMBL" id="RRT65284.1"/>
    </source>
</evidence>
<dbReference type="EMBL" id="AMZH03005868">
    <property type="protein sequence ID" value="RRT65284.1"/>
    <property type="molecule type" value="Genomic_DNA"/>
</dbReference>